<proteinExistence type="predicted"/>
<protein>
    <submittedName>
        <fullName evidence="1">Uncharacterized protein</fullName>
    </submittedName>
</protein>
<dbReference type="AlphaFoldDB" id="A0A9N7UZQ9"/>
<keyword evidence="2" id="KW-1185">Reference proteome</keyword>
<dbReference type="EMBL" id="CADEAL010002335">
    <property type="protein sequence ID" value="CAB1439815.1"/>
    <property type="molecule type" value="Genomic_DNA"/>
</dbReference>
<sequence length="222" mass="23805">MVATKAHWKMSSGGVREAIWGLIDGSRRTAAAMFSDLPVCEPCLALSGKREKARFPLERDSLEPGRGVLYGGKQRKGGGGEARLWSWMIQGLALRDSSGLSGPNPHGNVQLSACRGSLCTPRWAMCSAHKAPRVNIRAESSTINTQVVESPPSADERTPAGCPVCACVLWQTYKPGSSTPWLSKQGFSTGAHIKKSSVWGLQETAGPLLCLVLEVLRDMSSL</sequence>
<organism evidence="1 2">
    <name type="scientific">Pleuronectes platessa</name>
    <name type="common">European plaice</name>
    <dbReference type="NCBI Taxonomy" id="8262"/>
    <lineage>
        <taxon>Eukaryota</taxon>
        <taxon>Metazoa</taxon>
        <taxon>Chordata</taxon>
        <taxon>Craniata</taxon>
        <taxon>Vertebrata</taxon>
        <taxon>Euteleostomi</taxon>
        <taxon>Actinopterygii</taxon>
        <taxon>Neopterygii</taxon>
        <taxon>Teleostei</taxon>
        <taxon>Neoteleostei</taxon>
        <taxon>Acanthomorphata</taxon>
        <taxon>Carangaria</taxon>
        <taxon>Pleuronectiformes</taxon>
        <taxon>Pleuronectoidei</taxon>
        <taxon>Pleuronectidae</taxon>
        <taxon>Pleuronectes</taxon>
    </lineage>
</organism>
<name>A0A9N7UZQ9_PLEPL</name>
<accession>A0A9N7UZQ9</accession>
<gene>
    <name evidence="1" type="ORF">PLEPLA_LOCUS27583</name>
</gene>
<reference evidence="1" key="1">
    <citation type="submission" date="2020-03" db="EMBL/GenBank/DDBJ databases">
        <authorList>
            <person name="Weist P."/>
        </authorList>
    </citation>
    <scope>NUCLEOTIDE SEQUENCE</scope>
</reference>
<evidence type="ECO:0000313" key="2">
    <source>
        <dbReference type="Proteomes" id="UP001153269"/>
    </source>
</evidence>
<dbReference type="Proteomes" id="UP001153269">
    <property type="component" value="Unassembled WGS sequence"/>
</dbReference>
<comment type="caution">
    <text evidence="1">The sequence shown here is derived from an EMBL/GenBank/DDBJ whole genome shotgun (WGS) entry which is preliminary data.</text>
</comment>
<evidence type="ECO:0000313" key="1">
    <source>
        <dbReference type="EMBL" id="CAB1439815.1"/>
    </source>
</evidence>